<dbReference type="RefSeq" id="WP_004344438.1">
    <property type="nucleotide sequence ID" value="NZ_GL586311.1"/>
</dbReference>
<feature type="domain" description="DUF6850" evidence="2">
    <location>
        <begin position="51"/>
        <end position="517"/>
    </location>
</feature>
<dbReference type="EMBL" id="AEPD01000012">
    <property type="protein sequence ID" value="EFU31454.1"/>
    <property type="molecule type" value="Genomic_DNA"/>
</dbReference>
<accession>E6K4N5</accession>
<evidence type="ECO:0000313" key="3">
    <source>
        <dbReference type="EMBL" id="EFU31454.1"/>
    </source>
</evidence>
<dbReference type="InterPro" id="IPR049236">
    <property type="entry name" value="DUF6850"/>
</dbReference>
<dbReference type="AlphaFoldDB" id="E6K4N5"/>
<keyword evidence="1" id="KW-0732">Signal</keyword>
<evidence type="ECO:0000313" key="4">
    <source>
        <dbReference type="Proteomes" id="UP000003112"/>
    </source>
</evidence>
<gene>
    <name evidence="3" type="ORF">HMPREF6485_0569</name>
</gene>
<organism evidence="3 4">
    <name type="scientific">Segatella buccae ATCC 33574</name>
    <dbReference type="NCBI Taxonomy" id="873513"/>
    <lineage>
        <taxon>Bacteria</taxon>
        <taxon>Pseudomonadati</taxon>
        <taxon>Bacteroidota</taxon>
        <taxon>Bacteroidia</taxon>
        <taxon>Bacteroidales</taxon>
        <taxon>Prevotellaceae</taxon>
        <taxon>Segatella</taxon>
    </lineage>
</organism>
<feature type="signal peptide" evidence="1">
    <location>
        <begin position="1"/>
        <end position="25"/>
    </location>
</feature>
<reference evidence="3 4" key="1">
    <citation type="submission" date="2010-10" db="EMBL/GenBank/DDBJ databases">
        <authorList>
            <person name="Muzny D."/>
            <person name="Qin X."/>
            <person name="Deng J."/>
            <person name="Jiang H."/>
            <person name="Liu Y."/>
            <person name="Qu J."/>
            <person name="Song X.-Z."/>
            <person name="Zhang L."/>
            <person name="Thornton R."/>
            <person name="Coyle M."/>
            <person name="Francisco L."/>
            <person name="Jackson L."/>
            <person name="Javaid M."/>
            <person name="Korchina V."/>
            <person name="Kovar C."/>
            <person name="Mata R."/>
            <person name="Mathew T."/>
            <person name="Ngo R."/>
            <person name="Nguyen L."/>
            <person name="Nguyen N."/>
            <person name="Okwuonu G."/>
            <person name="Ongeri F."/>
            <person name="Pham C."/>
            <person name="Simmons D."/>
            <person name="Wilczek-Boney K."/>
            <person name="Hale W."/>
            <person name="Jakkamsetti A."/>
            <person name="Pham P."/>
            <person name="Ruth R."/>
            <person name="San Lucas F."/>
            <person name="Warren J."/>
            <person name="Zhang J."/>
            <person name="Zhao Z."/>
            <person name="Zhou C."/>
            <person name="Zhu D."/>
            <person name="Lee S."/>
            <person name="Bess C."/>
            <person name="Blankenburg K."/>
            <person name="Forbes L."/>
            <person name="Fu Q."/>
            <person name="Gubbala S."/>
            <person name="Hirani K."/>
            <person name="Jayaseelan J.C."/>
            <person name="Lara F."/>
            <person name="Munidasa M."/>
            <person name="Palculict T."/>
            <person name="Patil S."/>
            <person name="Pu L.-L."/>
            <person name="Saada N."/>
            <person name="Tang L."/>
            <person name="Weissenberger G."/>
            <person name="Zhu Y."/>
            <person name="Hemphill L."/>
            <person name="Shang Y."/>
            <person name="Youmans B."/>
            <person name="Ayvaz T."/>
            <person name="Ross M."/>
            <person name="Santibanez J."/>
            <person name="Aqrawi P."/>
            <person name="Gross S."/>
            <person name="Joshi V."/>
            <person name="Fowler G."/>
            <person name="Nazareth L."/>
            <person name="Reid J."/>
            <person name="Worley K."/>
            <person name="Petrosino J."/>
            <person name="Highlander S."/>
            <person name="Gibbs R."/>
        </authorList>
    </citation>
    <scope>NUCLEOTIDE SEQUENCE [LARGE SCALE GENOMIC DNA]</scope>
    <source>
        <strain evidence="3 4">ATCC 33574</strain>
    </source>
</reference>
<dbReference type="Proteomes" id="UP000003112">
    <property type="component" value="Unassembled WGS sequence"/>
</dbReference>
<dbReference type="HOGENOM" id="CLU_524643_0_0_10"/>
<sequence>MMSRKKTIMTYLAFALLLLATPAGAQNASGGEGEYRYDDATQLWRNTANMAGLTIDSTRNRGYAAFDYRHGAGNLHRMQEGVEANGFAFSTERYQQLGTWLYGYGRFSFGMGRTKDRAWSDVMRTYNSNPYFSGSSIAGRYDRQDIDLTAAVGTKAFGHWRGGLKLDYRVGDLSRLRDPRSRSELLDYRLTPSVAFTMGRHTVGLAGHYRRYKEKIPNITTVQTDATVKYYLMSGMEHADGTAGGAGGFQREWVNHNLGAELSYGYRTGGVESLTGLTIERGSEGVYGQYKYQPGHYYQYRYGFRTQNSIITDRLIHRIDLAATYEQSYADEYRQQLKITSDSATGINSYQYISLMTFKKRFQVNLFNLDFVYRLNFHEARTVTGYVGVKANMKTVRNKYLLNTSEMKYSFVDYALEGGKALMGGRLWIDVSAGLHNSLKHDLILADESGDYAQQVLLPDRRYYAANYFKGHAQVMYQFPLTVKKVRSLWYVKAYGDYAHANNHLHASTVGIAVGLFN</sequence>
<dbReference type="STRING" id="873513.HMPREF6485_0569"/>
<evidence type="ECO:0000256" key="1">
    <source>
        <dbReference type="SAM" id="SignalP"/>
    </source>
</evidence>
<name>E6K4N5_9BACT</name>
<dbReference type="GeneID" id="93535498"/>
<feature type="chain" id="PRO_5003205238" description="DUF6850 domain-containing protein" evidence="1">
    <location>
        <begin position="26"/>
        <end position="518"/>
    </location>
</feature>
<keyword evidence="4" id="KW-1185">Reference proteome</keyword>
<dbReference type="eggNOG" id="ENOG502Z8GA">
    <property type="taxonomic scope" value="Bacteria"/>
</dbReference>
<protein>
    <recommendedName>
        <fullName evidence="2">DUF6850 domain-containing protein</fullName>
    </recommendedName>
</protein>
<comment type="caution">
    <text evidence="3">The sequence shown here is derived from an EMBL/GenBank/DDBJ whole genome shotgun (WGS) entry which is preliminary data.</text>
</comment>
<evidence type="ECO:0000259" key="2">
    <source>
        <dbReference type="Pfam" id="PF21012"/>
    </source>
</evidence>
<dbReference type="Pfam" id="PF21012">
    <property type="entry name" value="DUF6850"/>
    <property type="match status" value="1"/>
</dbReference>
<proteinExistence type="predicted"/>